<dbReference type="HOGENOM" id="CLU_808264_0_0_10"/>
<keyword evidence="2" id="KW-1185">Reference proteome</keyword>
<evidence type="ECO:0008006" key="3">
    <source>
        <dbReference type="Google" id="ProtNLM"/>
    </source>
</evidence>
<name>G0J1X8_CYCMS</name>
<dbReference type="AlphaFoldDB" id="G0J1X8"/>
<organism evidence="1 2">
    <name type="scientific">Cyclobacterium marinum (strain ATCC 25205 / DSM 745 / LMG 13164 / NCIMB 1802)</name>
    <name type="common">Flectobacillus marinus</name>
    <dbReference type="NCBI Taxonomy" id="880070"/>
    <lineage>
        <taxon>Bacteria</taxon>
        <taxon>Pseudomonadati</taxon>
        <taxon>Bacteroidota</taxon>
        <taxon>Cytophagia</taxon>
        <taxon>Cytophagales</taxon>
        <taxon>Cyclobacteriaceae</taxon>
        <taxon>Cyclobacterium</taxon>
    </lineage>
</organism>
<dbReference type="PROSITE" id="PS51257">
    <property type="entry name" value="PROKAR_LIPOPROTEIN"/>
    <property type="match status" value="1"/>
</dbReference>
<sequence>MKLSLNFVFVSITILSLVLFSCEQEKAVTTKLSLAITDSIRIDYLGLLDFMDIQPKSERILFHDRQRGIILMTDFKGNQLLKMEKGGDQKDSYGGFLYSAAKIKESDHISLVSQNGFFEYDAKGNLISHQAFSEDPPLLAGRAAADTELMEHNGLLFQKGLVAWGKYNKTEDEYYNQFQLLVKFDPENGTAERIINLEENSPFRSTGRAYEISEMNPSLTILDDKLLVIAGTDPYLNFYDINSPHQLLNRKRIDYPNYQISEGTDRSKADPKALAFDESAGRTYTLKVYKDYLITSFSSGYETADREAYKAIKNREDYSIFQNKIKNKYQPALLLLNHQGNVV</sequence>
<dbReference type="EMBL" id="CP002955">
    <property type="protein sequence ID" value="AEL23984.1"/>
    <property type="molecule type" value="Genomic_DNA"/>
</dbReference>
<proteinExistence type="predicted"/>
<gene>
    <name evidence="1" type="ordered locus">Cycma_0201</name>
</gene>
<accession>G0J1X8</accession>
<evidence type="ECO:0000313" key="1">
    <source>
        <dbReference type="EMBL" id="AEL23984.1"/>
    </source>
</evidence>
<dbReference type="OrthoDB" id="832467at2"/>
<dbReference type="RefSeq" id="WP_014018283.1">
    <property type="nucleotide sequence ID" value="NC_015914.1"/>
</dbReference>
<evidence type="ECO:0000313" key="2">
    <source>
        <dbReference type="Proteomes" id="UP000001635"/>
    </source>
</evidence>
<dbReference type="KEGG" id="cmr:Cycma_0201"/>
<protein>
    <recommendedName>
        <fullName evidence="3">Lipoprotein</fullName>
    </recommendedName>
</protein>
<reference evidence="2" key="1">
    <citation type="submission" date="2011-07" db="EMBL/GenBank/DDBJ databases">
        <title>The complete genome of Cyclobacterium marinum DSM 745.</title>
        <authorList>
            <person name="Lucas S."/>
            <person name="Han J."/>
            <person name="Lapidus A."/>
            <person name="Bruce D."/>
            <person name="Goodwin L."/>
            <person name="Pitluck S."/>
            <person name="Peters L."/>
            <person name="Kyrpides N."/>
            <person name="Mavromatis K."/>
            <person name="Ivanova N."/>
            <person name="Ovchinnikova G."/>
            <person name="Chertkov O."/>
            <person name="Detter J.C."/>
            <person name="Tapia R."/>
            <person name="Han C."/>
            <person name="Land M."/>
            <person name="Hauser L."/>
            <person name="Markowitz V."/>
            <person name="Cheng J.-F."/>
            <person name="Hugenholtz P."/>
            <person name="Woyke T."/>
            <person name="Wu D."/>
            <person name="Tindall B."/>
            <person name="Schuetze A."/>
            <person name="Brambilla E."/>
            <person name="Klenk H.-P."/>
            <person name="Eisen J.A."/>
        </authorList>
    </citation>
    <scope>NUCLEOTIDE SEQUENCE [LARGE SCALE GENOMIC DNA]</scope>
    <source>
        <strain evidence="2">ATCC 25205 / DSM 745 / LMG 13164 / NCIMB 1802</strain>
    </source>
</reference>
<dbReference type="Proteomes" id="UP000001635">
    <property type="component" value="Chromosome"/>
</dbReference>